<dbReference type="NCBIfam" id="TIGR00674">
    <property type="entry name" value="dapA"/>
    <property type="match status" value="1"/>
</dbReference>
<dbReference type="GO" id="GO:0008840">
    <property type="term" value="F:4-hydroxy-tetrahydrodipicolinate synthase activity"/>
    <property type="evidence" value="ECO:0007669"/>
    <property type="project" value="UniProtKB-EC"/>
</dbReference>
<reference evidence="14 15" key="1">
    <citation type="submission" date="2021-12" db="EMBL/GenBank/DDBJ databases">
        <title>Genome sequence of Kibdelosporangium philippinense ATCC 49844.</title>
        <authorList>
            <person name="Fedorov E.A."/>
            <person name="Omeragic M."/>
            <person name="Shalygina K.F."/>
            <person name="Maclea K.S."/>
        </authorList>
    </citation>
    <scope>NUCLEOTIDE SEQUENCE [LARGE SCALE GENOMIC DNA]</scope>
    <source>
        <strain evidence="14 15">ATCC 49844</strain>
    </source>
</reference>
<feature type="binding site" evidence="12">
    <location>
        <position position="205"/>
    </location>
    <ligand>
        <name>pyruvate</name>
        <dbReference type="ChEBI" id="CHEBI:15361"/>
    </ligand>
</feature>
<keyword evidence="6 12" id="KW-0028">Amino-acid biosynthesis</keyword>
<keyword evidence="8 12" id="KW-0457">Lysine biosynthesis</keyword>
<accession>A0ABS8ZA28</accession>
<dbReference type="EMBL" id="JAJVCN010000001">
    <property type="protein sequence ID" value="MCE7004718.1"/>
    <property type="molecule type" value="Genomic_DNA"/>
</dbReference>
<dbReference type="PANTHER" id="PTHR12128">
    <property type="entry name" value="DIHYDRODIPICOLINATE SYNTHASE"/>
    <property type="match status" value="1"/>
</dbReference>
<evidence type="ECO:0000313" key="14">
    <source>
        <dbReference type="EMBL" id="MCE7004718.1"/>
    </source>
</evidence>
<comment type="pathway">
    <text evidence="2 12">Amino-acid biosynthesis; L-lysine biosynthesis via DAP pathway; (S)-tetrahydrodipicolinate from L-aspartate: step 3/4.</text>
</comment>
<feature type="binding site" evidence="12">
    <location>
        <position position="46"/>
    </location>
    <ligand>
        <name>pyruvate</name>
        <dbReference type="ChEBI" id="CHEBI:15361"/>
    </ligand>
</feature>
<keyword evidence="7 12" id="KW-0220">Diaminopimelate biosynthesis</keyword>
<evidence type="ECO:0000256" key="6">
    <source>
        <dbReference type="ARBA" id="ARBA00022605"/>
    </source>
</evidence>
<evidence type="ECO:0000256" key="12">
    <source>
        <dbReference type="HAMAP-Rule" id="MF_00418"/>
    </source>
</evidence>
<comment type="catalytic activity">
    <reaction evidence="11 12">
        <text>L-aspartate 4-semialdehyde + pyruvate = (2S,4S)-4-hydroxy-2,3,4,5-tetrahydrodipicolinate + H2O + H(+)</text>
        <dbReference type="Rhea" id="RHEA:34171"/>
        <dbReference type="ChEBI" id="CHEBI:15361"/>
        <dbReference type="ChEBI" id="CHEBI:15377"/>
        <dbReference type="ChEBI" id="CHEBI:15378"/>
        <dbReference type="ChEBI" id="CHEBI:67139"/>
        <dbReference type="ChEBI" id="CHEBI:537519"/>
        <dbReference type="EC" id="4.3.3.7"/>
    </reaction>
</comment>
<comment type="caution">
    <text evidence="14">The sequence shown here is derived from an EMBL/GenBank/DDBJ whole genome shotgun (WGS) entry which is preliminary data.</text>
</comment>
<evidence type="ECO:0000256" key="13">
    <source>
        <dbReference type="PIRNR" id="PIRNR001365"/>
    </source>
</evidence>
<comment type="caution">
    <text evidence="12">Was originally thought to be a dihydrodipicolinate synthase (DHDPS), catalyzing the condensation of (S)-aspartate-beta-semialdehyde [(S)-ASA] and pyruvate to dihydrodipicolinate (DHDP). However, it was shown in E.coli that the product of the enzymatic reaction is not dihydrodipicolinate but in fact (4S)-4-hydroxy-2,3,4,5-tetrahydro-(2S)-dipicolinic acid (HTPA), and that the consecutive dehydration reaction leading to DHDP is not spontaneous but catalyzed by DapB.</text>
</comment>
<comment type="subcellular location">
    <subcellularLocation>
        <location evidence="12">Cytoplasm</location>
    </subcellularLocation>
</comment>
<gene>
    <name evidence="12 14" type="primary">dapA</name>
    <name evidence="14" type="ORF">LWC34_18080</name>
</gene>
<keyword evidence="5 12" id="KW-0963">Cytoplasm</keyword>
<dbReference type="SUPFAM" id="SSF51569">
    <property type="entry name" value="Aldolase"/>
    <property type="match status" value="1"/>
</dbReference>
<dbReference type="PROSITE" id="PS00666">
    <property type="entry name" value="DHDPS_2"/>
    <property type="match status" value="1"/>
</dbReference>
<feature type="active site" description="Proton donor/acceptor" evidence="12">
    <location>
        <position position="134"/>
    </location>
</feature>
<evidence type="ECO:0000256" key="4">
    <source>
        <dbReference type="ARBA" id="ARBA00012086"/>
    </source>
</evidence>
<evidence type="ECO:0000256" key="3">
    <source>
        <dbReference type="ARBA" id="ARBA00007592"/>
    </source>
</evidence>
<dbReference type="PIRSF" id="PIRSF001365">
    <property type="entry name" value="DHDPS"/>
    <property type="match status" value="1"/>
</dbReference>
<organism evidence="14 15">
    <name type="scientific">Kibdelosporangium philippinense</name>
    <dbReference type="NCBI Taxonomy" id="211113"/>
    <lineage>
        <taxon>Bacteria</taxon>
        <taxon>Bacillati</taxon>
        <taxon>Actinomycetota</taxon>
        <taxon>Actinomycetes</taxon>
        <taxon>Pseudonocardiales</taxon>
        <taxon>Pseudonocardiaceae</taxon>
        <taxon>Kibdelosporangium</taxon>
    </lineage>
</organism>
<dbReference type="PRINTS" id="PR00146">
    <property type="entry name" value="DHPICSNTHASE"/>
</dbReference>
<comment type="subunit">
    <text evidence="12">Homotetramer; dimer of dimers.</text>
</comment>
<dbReference type="InterPro" id="IPR005263">
    <property type="entry name" value="DapA"/>
</dbReference>
<keyword evidence="9 12" id="KW-0456">Lyase</keyword>
<dbReference type="Proteomes" id="UP001521150">
    <property type="component" value="Unassembled WGS sequence"/>
</dbReference>
<evidence type="ECO:0000256" key="2">
    <source>
        <dbReference type="ARBA" id="ARBA00005120"/>
    </source>
</evidence>
<evidence type="ECO:0000256" key="9">
    <source>
        <dbReference type="ARBA" id="ARBA00023239"/>
    </source>
</evidence>
<feature type="site" description="Part of a proton relay during catalysis" evidence="12">
    <location>
        <position position="108"/>
    </location>
</feature>
<evidence type="ECO:0000313" key="15">
    <source>
        <dbReference type="Proteomes" id="UP001521150"/>
    </source>
</evidence>
<feature type="site" description="Part of a proton relay during catalysis" evidence="12">
    <location>
        <position position="45"/>
    </location>
</feature>
<evidence type="ECO:0000256" key="7">
    <source>
        <dbReference type="ARBA" id="ARBA00022915"/>
    </source>
</evidence>
<evidence type="ECO:0000256" key="11">
    <source>
        <dbReference type="ARBA" id="ARBA00047836"/>
    </source>
</evidence>
<protein>
    <recommendedName>
        <fullName evidence="4 12">4-hydroxy-tetrahydrodipicolinate synthase</fullName>
        <shortName evidence="12">HTPA synthase</shortName>
        <ecNumber evidence="4 12">4.3.3.7</ecNumber>
    </recommendedName>
</protein>
<dbReference type="Pfam" id="PF00701">
    <property type="entry name" value="DHDPS"/>
    <property type="match status" value="1"/>
</dbReference>
<dbReference type="EC" id="4.3.3.7" evidence="4 12"/>
<proteinExistence type="inferred from homology"/>
<comment type="function">
    <text evidence="1 12">Catalyzes the condensation of (S)-aspartate-beta-semialdehyde [(S)-ASA] and pyruvate to 4-hydroxy-tetrahydrodipicolinate (HTPA).</text>
</comment>
<keyword evidence="15" id="KW-1185">Reference proteome</keyword>
<sequence>MSLTGLFVPLVTPFTDADELAAEELEALAHGVLDDGASGIVALGTTGEPATLTAAERRKVVDICAGVCEQRGARLIIGAGSNSTEGSVDAFADLDSRVAATLTVVPYYTRPSEDGVVEHFRRLAATSPVPVIVYNVPARTGRALSADTLVRLAEIPNIIGFKHATGGIDDATVGFLSRVPSDVSVLSGDDLYTGALLALGASGAILACANVAARAYVDLIAAWRDGKVEDGRRLHNQLVPLASALFAEPNPTVIKAVLAAQGKIPTPNVRLPLLPASKQATATALEHAEI</sequence>
<evidence type="ECO:0000256" key="5">
    <source>
        <dbReference type="ARBA" id="ARBA00022490"/>
    </source>
</evidence>
<dbReference type="InterPro" id="IPR013785">
    <property type="entry name" value="Aldolase_TIM"/>
</dbReference>
<evidence type="ECO:0000256" key="1">
    <source>
        <dbReference type="ARBA" id="ARBA00003294"/>
    </source>
</evidence>
<dbReference type="InterPro" id="IPR002220">
    <property type="entry name" value="DapA-like"/>
</dbReference>
<dbReference type="CDD" id="cd00950">
    <property type="entry name" value="DHDPS"/>
    <property type="match status" value="1"/>
</dbReference>
<dbReference type="InterPro" id="IPR020625">
    <property type="entry name" value="Schiff_base-form_aldolases_AS"/>
</dbReference>
<evidence type="ECO:0000256" key="8">
    <source>
        <dbReference type="ARBA" id="ARBA00023154"/>
    </source>
</evidence>
<dbReference type="PANTHER" id="PTHR12128:SF66">
    <property type="entry name" value="4-HYDROXY-2-OXOGLUTARATE ALDOLASE, MITOCHONDRIAL"/>
    <property type="match status" value="1"/>
</dbReference>
<comment type="similarity">
    <text evidence="3 12 13">Belongs to the DapA family.</text>
</comment>
<keyword evidence="10 12" id="KW-0704">Schiff base</keyword>
<dbReference type="Gene3D" id="3.20.20.70">
    <property type="entry name" value="Aldolase class I"/>
    <property type="match status" value="1"/>
</dbReference>
<dbReference type="SMART" id="SM01130">
    <property type="entry name" value="DHDPS"/>
    <property type="match status" value="1"/>
</dbReference>
<name>A0ABS8ZA28_9PSEU</name>
<feature type="active site" description="Schiff-base intermediate with substrate" evidence="12">
    <location>
        <position position="162"/>
    </location>
</feature>
<dbReference type="HAMAP" id="MF_00418">
    <property type="entry name" value="DapA"/>
    <property type="match status" value="1"/>
</dbReference>
<dbReference type="RefSeq" id="WP_233726204.1">
    <property type="nucleotide sequence ID" value="NZ_JAJVCN010000001.1"/>
</dbReference>
<evidence type="ECO:0000256" key="10">
    <source>
        <dbReference type="ARBA" id="ARBA00023270"/>
    </source>
</evidence>